<reference evidence="2" key="1">
    <citation type="journal article" date="2014" name="Int. J. Syst. Evol. Microbiol.">
        <title>Complete genome sequence of Corynebacterium casei LMG S-19264T (=DSM 44701T), isolated from a smear-ripened cheese.</title>
        <authorList>
            <consortium name="US DOE Joint Genome Institute (JGI-PGF)"/>
            <person name="Walter F."/>
            <person name="Albersmeier A."/>
            <person name="Kalinowski J."/>
            <person name="Ruckert C."/>
        </authorList>
    </citation>
    <scope>NUCLEOTIDE SEQUENCE</scope>
    <source>
        <strain evidence="2">KCTC 23714</strain>
    </source>
</reference>
<reference evidence="2" key="2">
    <citation type="submission" date="2020-09" db="EMBL/GenBank/DDBJ databases">
        <authorList>
            <person name="Sun Q."/>
            <person name="Kim S."/>
        </authorList>
    </citation>
    <scope>NUCLEOTIDE SEQUENCE</scope>
    <source>
        <strain evidence="2">KCTC 23714</strain>
    </source>
</reference>
<dbReference type="Pfam" id="PF13020">
    <property type="entry name" value="NOV_C"/>
    <property type="match status" value="1"/>
</dbReference>
<sequence>MPNLICNVVWMPHYRGEADVHAGGFDYVSINGYGHELLNFDALNGKVYGFVQTRNSTVNINRLGAKPEDDFMDGVRVIFISTHEELGPVVIGWYENARVWRRKQPGLRSVPTHPDVKIDFQFEASADNAMLLPVSQRLLTVPNRKKGFPGQSPVFFPDESDEMRTWMRKFEKYFDEKKSGQTSGTKKSNGSGRNTDAEHNALVEISAIEAVIAALGPDYRDRQADNCGWDLEFERGGKKLCVEVKGNSGLTPRAEVSPNEYRIIKEVMEGRFTDGDYRLAIVTDAFGGRNVHLFAFTVSKGWVCERTGASVNATERIAAVFS</sequence>
<comment type="caution">
    <text evidence="2">The sequence shown here is derived from an EMBL/GenBank/DDBJ whole genome shotgun (WGS) entry which is preliminary data.</text>
</comment>
<organism evidence="2 3">
    <name type="scientific">Gemmobacter lanyuensis</name>
    <dbReference type="NCBI Taxonomy" id="1054497"/>
    <lineage>
        <taxon>Bacteria</taxon>
        <taxon>Pseudomonadati</taxon>
        <taxon>Pseudomonadota</taxon>
        <taxon>Alphaproteobacteria</taxon>
        <taxon>Rhodobacterales</taxon>
        <taxon>Paracoccaceae</taxon>
        <taxon>Gemmobacter</taxon>
    </lineage>
</organism>
<name>A0A918J3J5_9RHOB</name>
<evidence type="ECO:0000259" key="1">
    <source>
        <dbReference type="Pfam" id="PF13020"/>
    </source>
</evidence>
<dbReference type="RefSeq" id="WP_189635424.1">
    <property type="nucleotide sequence ID" value="NZ_BMYQ01000022.1"/>
</dbReference>
<evidence type="ECO:0000313" key="2">
    <source>
        <dbReference type="EMBL" id="GGW46099.1"/>
    </source>
</evidence>
<gene>
    <name evidence="2" type="ORF">GCM10011452_37580</name>
</gene>
<keyword evidence="3" id="KW-1185">Reference proteome</keyword>
<accession>A0A918J3J5</accession>
<dbReference type="AlphaFoldDB" id="A0A918J3J5"/>
<evidence type="ECO:0000313" key="3">
    <source>
        <dbReference type="Proteomes" id="UP000628984"/>
    </source>
</evidence>
<proteinExistence type="predicted"/>
<feature type="domain" description="Protein NO VEIN C-terminal" evidence="1">
    <location>
        <begin position="204"/>
        <end position="288"/>
    </location>
</feature>
<protein>
    <recommendedName>
        <fullName evidence="1">Protein NO VEIN C-terminal domain-containing protein</fullName>
    </recommendedName>
</protein>
<dbReference type="Proteomes" id="UP000628984">
    <property type="component" value="Unassembled WGS sequence"/>
</dbReference>
<dbReference type="EMBL" id="BMYQ01000022">
    <property type="protein sequence ID" value="GGW46099.1"/>
    <property type="molecule type" value="Genomic_DNA"/>
</dbReference>
<dbReference type="InterPro" id="IPR024975">
    <property type="entry name" value="NOV_C"/>
</dbReference>